<dbReference type="PROSITE" id="PS51257">
    <property type="entry name" value="PROKAR_LIPOPROTEIN"/>
    <property type="match status" value="1"/>
</dbReference>
<dbReference type="PIRSF" id="PIRSF016481">
    <property type="entry name" value="Pilus_assembly_PilP"/>
    <property type="match status" value="1"/>
</dbReference>
<sequence>MNKLWLIVPLTLLLLGCQANDDPVQVFIAQAYTEAKANVEPLPEPFVFVADEFVMTSHRVPFVHPRPEQQDREEGSNKDCWQPDLQRTRTSLENYPLGKLTMKGVLGDDSLLWALIYTPEGKLVKIREGHYLGLNHGKVQRVSSHSIEIEETLPDGVGCWLKRPMKLTLTQP</sequence>
<dbReference type="EMBL" id="PYMC01000007">
    <property type="protein sequence ID" value="PSW04865.1"/>
    <property type="molecule type" value="Genomic_DNA"/>
</dbReference>
<proteinExistence type="predicted"/>
<keyword evidence="3" id="KW-1185">Reference proteome</keyword>
<evidence type="ECO:0000313" key="2">
    <source>
        <dbReference type="EMBL" id="PSW04865.1"/>
    </source>
</evidence>
<protein>
    <submittedName>
        <fullName evidence="2">Pilus assembly protein PilQ</fullName>
    </submittedName>
</protein>
<dbReference type="AlphaFoldDB" id="A0A2T3MY96"/>
<dbReference type="InterPro" id="IPR007446">
    <property type="entry name" value="PilP"/>
</dbReference>
<dbReference type="Proteomes" id="UP000240904">
    <property type="component" value="Unassembled WGS sequence"/>
</dbReference>
<gene>
    <name evidence="2" type="ORF">C9I89_11185</name>
</gene>
<dbReference type="Gene3D" id="2.30.30.830">
    <property type="match status" value="1"/>
</dbReference>
<evidence type="ECO:0000256" key="1">
    <source>
        <dbReference type="SAM" id="SignalP"/>
    </source>
</evidence>
<organism evidence="2 3">
    <name type="scientific">Photobacterium lipolyticum</name>
    <dbReference type="NCBI Taxonomy" id="266810"/>
    <lineage>
        <taxon>Bacteria</taxon>
        <taxon>Pseudomonadati</taxon>
        <taxon>Pseudomonadota</taxon>
        <taxon>Gammaproteobacteria</taxon>
        <taxon>Vibrionales</taxon>
        <taxon>Vibrionaceae</taxon>
        <taxon>Photobacterium</taxon>
    </lineage>
</organism>
<evidence type="ECO:0000313" key="3">
    <source>
        <dbReference type="Proteomes" id="UP000240904"/>
    </source>
</evidence>
<reference evidence="2 3" key="1">
    <citation type="submission" date="2018-03" db="EMBL/GenBank/DDBJ databases">
        <title>Whole genome sequencing of Histamine producing bacteria.</title>
        <authorList>
            <person name="Butler K."/>
        </authorList>
    </citation>
    <scope>NUCLEOTIDE SEQUENCE [LARGE SCALE GENOMIC DNA]</scope>
    <source>
        <strain evidence="2 3">DSM 16190</strain>
    </source>
</reference>
<dbReference type="Pfam" id="PF04351">
    <property type="entry name" value="PilP"/>
    <property type="match status" value="1"/>
</dbReference>
<name>A0A2T3MY96_9GAMM</name>
<comment type="caution">
    <text evidence="2">The sequence shown here is derived from an EMBL/GenBank/DDBJ whole genome shotgun (WGS) entry which is preliminary data.</text>
</comment>
<dbReference type="OrthoDB" id="5296580at2"/>
<feature type="chain" id="PRO_5015604279" evidence="1">
    <location>
        <begin position="22"/>
        <end position="172"/>
    </location>
</feature>
<feature type="signal peptide" evidence="1">
    <location>
        <begin position="1"/>
        <end position="21"/>
    </location>
</feature>
<keyword evidence="1" id="KW-0732">Signal</keyword>
<dbReference type="RefSeq" id="WP_107283447.1">
    <property type="nucleotide sequence ID" value="NZ_PYMC01000007.1"/>
</dbReference>
<accession>A0A2T3MY96</accession>